<dbReference type="AlphaFoldDB" id="L7JZI9"/>
<feature type="compositionally biased region" description="Polar residues" evidence="1">
    <location>
        <begin position="197"/>
        <end position="208"/>
    </location>
</feature>
<feature type="compositionally biased region" description="Basic and acidic residues" evidence="1">
    <location>
        <begin position="123"/>
        <end position="134"/>
    </location>
</feature>
<feature type="compositionally biased region" description="Polar residues" evidence="1">
    <location>
        <begin position="25"/>
        <end position="55"/>
    </location>
</feature>
<accession>L7JZI9</accession>
<proteinExistence type="predicted"/>
<evidence type="ECO:0000256" key="1">
    <source>
        <dbReference type="SAM" id="MobiDB-lite"/>
    </source>
</evidence>
<feature type="compositionally biased region" description="Polar residues" evidence="1">
    <location>
        <begin position="89"/>
        <end position="99"/>
    </location>
</feature>
<name>L7JZI9_TRAHO</name>
<organism evidence="2 3">
    <name type="scientific">Trachipleistophora hominis</name>
    <name type="common">Microsporidian parasite</name>
    <dbReference type="NCBI Taxonomy" id="72359"/>
    <lineage>
        <taxon>Eukaryota</taxon>
        <taxon>Fungi</taxon>
        <taxon>Fungi incertae sedis</taxon>
        <taxon>Microsporidia</taxon>
        <taxon>Pleistophoridae</taxon>
        <taxon>Trachipleistophora</taxon>
    </lineage>
</organism>
<gene>
    <name evidence="2" type="ORF">THOM_0286</name>
</gene>
<dbReference type="VEuPathDB" id="MicrosporidiaDB:THOM_0286"/>
<evidence type="ECO:0000313" key="3">
    <source>
        <dbReference type="Proteomes" id="UP000011185"/>
    </source>
</evidence>
<keyword evidence="3" id="KW-1185">Reference proteome</keyword>
<feature type="compositionally biased region" description="Polar residues" evidence="1">
    <location>
        <begin position="157"/>
        <end position="168"/>
    </location>
</feature>
<sequence length="208" mass="21117">MEMADVSGEHNNNNHGPSIAPSGPAEQSPSANGNHGPNVTPSGPAEQSPSANGNHGPSVAPSGPAEQSPSANGNSSPIIIPSNRVKQAGEQNSSGNANHTPGIILDDPVEQAGEQHPLGNSNHAREPNGNRDRSPTTLRRKTSGDEIDRNHQENDGEGNNSENKSNIGAANGDGVSSEAVGENQTPESVVGLDAEAQNASETSTAGQP</sequence>
<dbReference type="EMBL" id="JH993829">
    <property type="protein sequence ID" value="ELQ76720.1"/>
    <property type="molecule type" value="Genomic_DNA"/>
</dbReference>
<protein>
    <submittedName>
        <fullName evidence="2">Uncharacterized protein</fullName>
    </submittedName>
</protein>
<dbReference type="Proteomes" id="UP000011185">
    <property type="component" value="Unassembled WGS sequence"/>
</dbReference>
<dbReference type="InParanoid" id="L7JZI9"/>
<feature type="compositionally biased region" description="Polar residues" evidence="1">
    <location>
        <begin position="65"/>
        <end position="77"/>
    </location>
</feature>
<feature type="compositionally biased region" description="Basic and acidic residues" evidence="1">
    <location>
        <begin position="142"/>
        <end position="154"/>
    </location>
</feature>
<feature type="region of interest" description="Disordered" evidence="1">
    <location>
        <begin position="1"/>
        <end position="208"/>
    </location>
</feature>
<evidence type="ECO:0000313" key="2">
    <source>
        <dbReference type="EMBL" id="ELQ76720.1"/>
    </source>
</evidence>
<reference evidence="2 3" key="1">
    <citation type="journal article" date="2012" name="PLoS Pathog.">
        <title>The genome of the obligate intracellular parasite Trachipleistophora hominis: new insights into microsporidian genome dynamics and reductive evolution.</title>
        <authorList>
            <person name="Heinz E."/>
            <person name="Williams T.A."/>
            <person name="Nakjang S."/>
            <person name="Noel C.J."/>
            <person name="Swan D.C."/>
            <person name="Goldberg A.V."/>
            <person name="Harris S.R."/>
            <person name="Weinmaier T."/>
            <person name="Markert S."/>
            <person name="Becher D."/>
            <person name="Bernhardt J."/>
            <person name="Dagan T."/>
            <person name="Hacker C."/>
            <person name="Lucocq J.M."/>
            <person name="Schweder T."/>
            <person name="Rattei T."/>
            <person name="Hall N."/>
            <person name="Hirt R.P."/>
            <person name="Embley T.M."/>
        </authorList>
    </citation>
    <scope>NUCLEOTIDE SEQUENCE [LARGE SCALE GENOMIC DNA]</scope>
</reference>
<dbReference type="HOGENOM" id="CLU_1321723_0_0_1"/>